<protein>
    <submittedName>
        <fullName evidence="2">Bm3070</fullName>
    </submittedName>
</protein>
<name>A0A0I9N649_BRUMA</name>
<sequence length="91" mass="10532">MKFPETEQNTEELQEPIAMRTRSNTKRQSRLKEDQTTITAPSSETCRVYTIKNRSMEVSRQEHGLYASKIKRNDHKDGSGLSSYRVTSLHT</sequence>
<dbReference type="EMBL" id="LN857020">
    <property type="protein sequence ID" value="CTP81519.1"/>
    <property type="molecule type" value="Genomic_DNA"/>
</dbReference>
<feature type="region of interest" description="Disordered" evidence="1">
    <location>
        <begin position="67"/>
        <end position="91"/>
    </location>
</feature>
<dbReference type="AlphaFoldDB" id="A0A0I9N649"/>
<accession>A0A0I9N649</accession>
<organism evidence="2">
    <name type="scientific">Brugia malayi</name>
    <name type="common">Filarial nematode worm</name>
    <dbReference type="NCBI Taxonomy" id="6279"/>
    <lineage>
        <taxon>Eukaryota</taxon>
        <taxon>Metazoa</taxon>
        <taxon>Ecdysozoa</taxon>
        <taxon>Nematoda</taxon>
        <taxon>Chromadorea</taxon>
        <taxon>Rhabditida</taxon>
        <taxon>Spirurina</taxon>
        <taxon>Spiruromorpha</taxon>
        <taxon>Filarioidea</taxon>
        <taxon>Onchocercidae</taxon>
        <taxon>Brugia</taxon>
    </lineage>
</organism>
<evidence type="ECO:0000313" key="2">
    <source>
        <dbReference type="EMBL" id="CTP81519.1"/>
    </source>
</evidence>
<reference evidence="2" key="1">
    <citation type="journal article" date="2007" name="Science">
        <title>Draft genome of the filarial nematode parasite Brugia malayi.</title>
        <authorList>
            <person name="Ghedin E."/>
            <person name="Wang S."/>
            <person name="Spiro D."/>
            <person name="Caler E."/>
            <person name="Zhao Q."/>
            <person name="Crabtree J."/>
            <person name="Allen J.E."/>
            <person name="Delcher A.L."/>
            <person name="Guiliano D.B."/>
            <person name="Miranda-Saavedra D."/>
            <person name="Angiuoli S.V."/>
            <person name="Creasy T."/>
            <person name="Amedeo P."/>
            <person name="Haas B."/>
            <person name="El-Sayed N.M."/>
            <person name="Wortman J.R."/>
            <person name="Feldblyum T."/>
            <person name="Tallon L."/>
            <person name="Schatz M."/>
            <person name="Shumway M."/>
            <person name="Koo H."/>
            <person name="Salzberg S.L."/>
            <person name="Schobel S."/>
            <person name="Pertea M."/>
            <person name="Pop M."/>
            <person name="White O."/>
            <person name="Barton G.J."/>
            <person name="Carlow C.K."/>
            <person name="Crawford M.J."/>
            <person name="Daub J."/>
            <person name="Dimmic M.W."/>
            <person name="Estes C.F."/>
            <person name="Foster J.M."/>
            <person name="Ganatra M."/>
            <person name="Gregory W.F."/>
            <person name="Johnson N.M."/>
            <person name="Jin J."/>
            <person name="Komuniecki R."/>
            <person name="Korf I."/>
            <person name="Kumar S."/>
            <person name="Laney S."/>
            <person name="Li B.W."/>
            <person name="Li W."/>
            <person name="Lindblom T.H."/>
            <person name="Lustigman S."/>
            <person name="Ma D."/>
            <person name="Maina C.V."/>
            <person name="Martin D.M."/>
            <person name="McCarter J.P."/>
            <person name="McReynolds L."/>
            <person name="Mitreva M."/>
            <person name="Nutman T.B."/>
            <person name="Parkinson J."/>
            <person name="Peregrin-Alvarez J.M."/>
            <person name="Poole C."/>
            <person name="Ren Q."/>
            <person name="Saunders L."/>
            <person name="Sluder A.E."/>
            <person name="Smith K."/>
            <person name="Stanke M."/>
            <person name="Unnasch T.R."/>
            <person name="Ware J."/>
            <person name="Wei A.D."/>
            <person name="Weil G."/>
            <person name="Williams D.J."/>
            <person name="Zhang Y."/>
            <person name="Williams S.A."/>
            <person name="Fraser-Liggett C."/>
            <person name="Slatko B."/>
            <person name="Blaxter M.L."/>
            <person name="Scott A.L."/>
        </authorList>
    </citation>
    <scope>NUCLEOTIDE SEQUENCE</scope>
    <source>
        <strain evidence="2">FR3</strain>
    </source>
</reference>
<reference evidence="2" key="2">
    <citation type="submission" date="2012-12" db="EMBL/GenBank/DDBJ databases">
        <authorList>
            <person name="Gao Y.W."/>
            <person name="Fan S.T."/>
            <person name="Sun H.T."/>
            <person name="Wang Z."/>
            <person name="Gao X.L."/>
            <person name="Li Y.G."/>
            <person name="Wang T.C."/>
            <person name="Zhang K."/>
            <person name="Xu W.W."/>
            <person name="Yu Z.J."/>
            <person name="Xia X.Z."/>
        </authorList>
    </citation>
    <scope>NUCLEOTIDE SEQUENCE</scope>
    <source>
        <strain evidence="2">FR3</strain>
    </source>
</reference>
<feature type="compositionally biased region" description="Polar residues" evidence="1">
    <location>
        <begin position="80"/>
        <end position="91"/>
    </location>
</feature>
<gene>
    <name evidence="2" type="ORF">Bm3070</name>
    <name evidence="2" type="ORF">BM_Bm3070</name>
</gene>
<feature type="region of interest" description="Disordered" evidence="1">
    <location>
        <begin position="1"/>
        <end position="40"/>
    </location>
</feature>
<evidence type="ECO:0000256" key="1">
    <source>
        <dbReference type="SAM" id="MobiDB-lite"/>
    </source>
</evidence>
<proteinExistence type="predicted"/>